<feature type="compositionally biased region" description="Acidic residues" evidence="1">
    <location>
        <begin position="464"/>
        <end position="473"/>
    </location>
</feature>
<name>A0A8H5GJF0_9AGAR</name>
<dbReference type="OrthoDB" id="4121058at2759"/>
<feature type="compositionally biased region" description="Basic and acidic residues" evidence="1">
    <location>
        <begin position="134"/>
        <end position="168"/>
    </location>
</feature>
<feature type="region of interest" description="Disordered" evidence="1">
    <location>
        <begin position="189"/>
        <end position="224"/>
    </location>
</feature>
<feature type="compositionally biased region" description="Acidic residues" evidence="1">
    <location>
        <begin position="193"/>
        <end position="211"/>
    </location>
</feature>
<evidence type="ECO:0000313" key="3">
    <source>
        <dbReference type="Proteomes" id="UP000559256"/>
    </source>
</evidence>
<feature type="region of interest" description="Disordered" evidence="1">
    <location>
        <begin position="438"/>
        <end position="482"/>
    </location>
</feature>
<comment type="caution">
    <text evidence="2">The sequence shown here is derived from an EMBL/GenBank/DDBJ whole genome shotgun (WGS) entry which is preliminary data.</text>
</comment>
<reference evidence="2 3" key="1">
    <citation type="journal article" date="2020" name="ISME J.">
        <title>Uncovering the hidden diversity of litter-decomposition mechanisms in mushroom-forming fungi.</title>
        <authorList>
            <person name="Floudas D."/>
            <person name="Bentzer J."/>
            <person name="Ahren D."/>
            <person name="Johansson T."/>
            <person name="Persson P."/>
            <person name="Tunlid A."/>
        </authorList>
    </citation>
    <scope>NUCLEOTIDE SEQUENCE [LARGE SCALE GENOMIC DNA]</scope>
    <source>
        <strain evidence="2 3">CBS 291.85</strain>
    </source>
</reference>
<evidence type="ECO:0000313" key="2">
    <source>
        <dbReference type="EMBL" id="KAF5366214.1"/>
    </source>
</evidence>
<protein>
    <submittedName>
        <fullName evidence="2">Uncharacterized protein</fullName>
    </submittedName>
</protein>
<gene>
    <name evidence="2" type="ORF">D9758_005729</name>
</gene>
<dbReference type="EMBL" id="JAACJM010000024">
    <property type="protein sequence ID" value="KAF5366214.1"/>
    <property type="molecule type" value="Genomic_DNA"/>
</dbReference>
<keyword evidence="3" id="KW-1185">Reference proteome</keyword>
<dbReference type="Proteomes" id="UP000559256">
    <property type="component" value="Unassembled WGS sequence"/>
</dbReference>
<evidence type="ECO:0000256" key="1">
    <source>
        <dbReference type="SAM" id="MobiDB-lite"/>
    </source>
</evidence>
<dbReference type="AlphaFoldDB" id="A0A8H5GJF0"/>
<sequence>MRLHVPPVSKDNFSCSGDKFYVTMDGDCISRESSSSLYAFLTYTPPTGPVLTEEGTPRVHQPRKYHDKPARFYCAQLLHYGLKSYKTKEAAKKHLLAAFDSNHQLAVPEKILQIEKELKAEYARANAVAEKAYQEKKRQAEAEEADRRAQAMEKRRQAEAEEANRRAQEMLQQQALSDAVNKAYTTLFGDDAGASDEEEDSEDDGDDAEDEPTQKEIKQSVKTMPEADLRELVRKLVRDDVEAQDAVRTYILDHRRAAVKSKAKKPERPQPVTGKSLKVNELQGKFEVISPDMSNTWSFVEDTFSLNICPSSTTAHLWGGFQFGMLEGVLRSTNSVPSSGLQTGFKLSFKWRGRETGEGESSFEDGNTGYIVFLGDGLIKGNLVWASWSNKGFGFSGRKRVMPSTAFPTKQIKSWKREYRGYNRGNYEAKSVSRWGKWAPEARPDSPENSDTSAGEDTRSNCEMDTDDNDFESDGPGMCMTW</sequence>
<accession>A0A8H5GJF0</accession>
<organism evidence="2 3">
    <name type="scientific">Tetrapyrgos nigripes</name>
    <dbReference type="NCBI Taxonomy" id="182062"/>
    <lineage>
        <taxon>Eukaryota</taxon>
        <taxon>Fungi</taxon>
        <taxon>Dikarya</taxon>
        <taxon>Basidiomycota</taxon>
        <taxon>Agaricomycotina</taxon>
        <taxon>Agaricomycetes</taxon>
        <taxon>Agaricomycetidae</taxon>
        <taxon>Agaricales</taxon>
        <taxon>Marasmiineae</taxon>
        <taxon>Marasmiaceae</taxon>
        <taxon>Tetrapyrgos</taxon>
    </lineage>
</organism>
<feature type="region of interest" description="Disordered" evidence="1">
    <location>
        <begin position="134"/>
        <end position="174"/>
    </location>
</feature>
<feature type="compositionally biased region" description="Basic and acidic residues" evidence="1">
    <location>
        <begin position="212"/>
        <end position="224"/>
    </location>
</feature>
<proteinExistence type="predicted"/>